<proteinExistence type="predicted"/>
<keyword evidence="2" id="KW-1185">Reference proteome</keyword>
<protein>
    <submittedName>
        <fullName evidence="1">Uncharacterized protein</fullName>
    </submittedName>
</protein>
<gene>
    <name evidence="1" type="ORF">ALC53_12619</name>
</gene>
<dbReference type="AlphaFoldDB" id="A0A151HZ93"/>
<accession>A0A151HZ93</accession>
<reference evidence="1 2" key="1">
    <citation type="submission" date="2015-09" db="EMBL/GenBank/DDBJ databases">
        <title>Atta colombica WGS genome.</title>
        <authorList>
            <person name="Nygaard S."/>
            <person name="Hu H."/>
            <person name="Boomsma J."/>
            <person name="Zhang G."/>
        </authorList>
    </citation>
    <scope>NUCLEOTIDE SEQUENCE [LARGE SCALE GENOMIC DNA]</scope>
    <source>
        <strain evidence="1">Treedump-2</strain>
        <tissue evidence="1">Whole body</tissue>
    </source>
</reference>
<evidence type="ECO:0000313" key="1">
    <source>
        <dbReference type="EMBL" id="KYM76962.1"/>
    </source>
</evidence>
<dbReference type="Proteomes" id="UP000078540">
    <property type="component" value="Unassembled WGS sequence"/>
</dbReference>
<evidence type="ECO:0000313" key="2">
    <source>
        <dbReference type="Proteomes" id="UP000078540"/>
    </source>
</evidence>
<organism evidence="1 2">
    <name type="scientific">Atta colombica</name>
    <dbReference type="NCBI Taxonomy" id="520822"/>
    <lineage>
        <taxon>Eukaryota</taxon>
        <taxon>Metazoa</taxon>
        <taxon>Ecdysozoa</taxon>
        <taxon>Arthropoda</taxon>
        <taxon>Hexapoda</taxon>
        <taxon>Insecta</taxon>
        <taxon>Pterygota</taxon>
        <taxon>Neoptera</taxon>
        <taxon>Endopterygota</taxon>
        <taxon>Hymenoptera</taxon>
        <taxon>Apocrita</taxon>
        <taxon>Aculeata</taxon>
        <taxon>Formicoidea</taxon>
        <taxon>Formicidae</taxon>
        <taxon>Myrmicinae</taxon>
        <taxon>Atta</taxon>
    </lineage>
</organism>
<dbReference type="EMBL" id="KQ976713">
    <property type="protein sequence ID" value="KYM76962.1"/>
    <property type="molecule type" value="Genomic_DNA"/>
</dbReference>
<sequence>MWITLSRGGFWREIVLERVQDAIERHRAGCHIKVVSREIIMKRAMIDMLSYTYQQYVIFNIRNTTYDVRDNTLSLYRFISLYSVSKSNGRRIATWCHIASNDMRVHDRCHLTGKYCSPAHDGHVDVLSITKEKYIIKLRSIDSFKFLNTSFDKLVSFLSRDKLKIRSKFSTLSDEEFELTRKGVFPYEWVMCQPLPNAEFRWVANAVNFDVRAIAPDSPINSIYVIHRNLQQCQYIDLNTQFRTCAKNDFEKNLFKLMNNEIFGMENVRKHINAKLLTKWNGTETMITKSNFHSCSIFVKNFIAVELHKLEVKFNKPRVGTSRSLLLLPLISLPPFSHV</sequence>
<name>A0A151HZ93_9HYME</name>
<dbReference type="PANTHER" id="PTHR31511:SF12">
    <property type="entry name" value="RHO TERMINATION FACTOR N-TERMINAL DOMAIN-CONTAINING PROTEIN"/>
    <property type="match status" value="1"/>
</dbReference>
<dbReference type="STRING" id="520822.A0A151HZ93"/>
<dbReference type="PANTHER" id="PTHR31511">
    <property type="entry name" value="PROTEIN CBG23764"/>
    <property type="match status" value="1"/>
</dbReference>